<sequence length="436" mass="47303">MPALFVYLLQANAALLLFVLAYYALLRPLTFYRLNRFFLLVALLLAAVCPLIEVAGLGFAAQYLPPLPAAAVATWHSVVPPAPLAAAATSACWQWLTIGYWMGAAGLLGRLGLQLLALRRLHRRSRPAVVAGLAVRQTTAPGSAFSFWQTIYLNPVHYPPADLPTVVRHEQVHVQQWHTLDTLLGQLAVAGAWLNPGAWLLRRAIQENLEFLTDQYLLQTGFDSREYQYSLLRASALASGHRLGNHFHFLTLKTRILMMNKQQSSRLHLARYALLAPLALGLSLAFAGPKTALAPPPAALAQAALPTEAVYYIDGKPATKAAVEQLDPNSIAGMNALKGENVGKVLGNTKATEAILIITKNHENATEVVALNRKLNALVDPAGKLLLVGDKEVSLAEFRPLLAAETRQVTALSAQDARQRFGERGRNGAVLIAAKP</sequence>
<dbReference type="PANTHER" id="PTHR34978">
    <property type="entry name" value="POSSIBLE SENSOR-TRANSDUCER PROTEIN BLAR"/>
    <property type="match status" value="1"/>
</dbReference>
<evidence type="ECO:0000313" key="3">
    <source>
        <dbReference type="Proteomes" id="UP000297549"/>
    </source>
</evidence>
<feature type="transmembrane region" description="Helical" evidence="1">
    <location>
        <begin position="98"/>
        <end position="118"/>
    </location>
</feature>
<proteinExistence type="predicted"/>
<dbReference type="InterPro" id="IPR052173">
    <property type="entry name" value="Beta-lactam_resp_regulator"/>
</dbReference>
<comment type="caution">
    <text evidence="2">The sequence shown here is derived from an EMBL/GenBank/DDBJ whole genome shotgun (WGS) entry which is preliminary data.</text>
</comment>
<feature type="transmembrane region" description="Helical" evidence="1">
    <location>
        <begin position="269"/>
        <end position="288"/>
    </location>
</feature>
<keyword evidence="1" id="KW-1133">Transmembrane helix</keyword>
<keyword evidence="3" id="KW-1185">Reference proteome</keyword>
<dbReference type="EMBL" id="SRLC01000002">
    <property type="protein sequence ID" value="TGE21201.1"/>
    <property type="molecule type" value="Genomic_DNA"/>
</dbReference>
<gene>
    <name evidence="2" type="ORF">E5K00_12960</name>
</gene>
<dbReference type="OrthoDB" id="1522859at2"/>
<dbReference type="PANTHER" id="PTHR34978:SF3">
    <property type="entry name" value="SLR0241 PROTEIN"/>
    <property type="match status" value="1"/>
</dbReference>
<accession>A0A4Z0PW67</accession>
<evidence type="ECO:0008006" key="4">
    <source>
        <dbReference type="Google" id="ProtNLM"/>
    </source>
</evidence>
<evidence type="ECO:0000313" key="2">
    <source>
        <dbReference type="EMBL" id="TGE21201.1"/>
    </source>
</evidence>
<keyword evidence="1" id="KW-0812">Transmembrane</keyword>
<keyword evidence="1" id="KW-0472">Membrane</keyword>
<dbReference type="Proteomes" id="UP000297549">
    <property type="component" value="Unassembled WGS sequence"/>
</dbReference>
<name>A0A4Z0PW67_9BACT</name>
<dbReference type="AlphaFoldDB" id="A0A4Z0PW67"/>
<dbReference type="RefSeq" id="WP_135463753.1">
    <property type="nucleotide sequence ID" value="NZ_SRLC01000002.1"/>
</dbReference>
<organism evidence="2 3">
    <name type="scientific">Hymenobacter aquaticus</name>
    <dbReference type="NCBI Taxonomy" id="1867101"/>
    <lineage>
        <taxon>Bacteria</taxon>
        <taxon>Pseudomonadati</taxon>
        <taxon>Bacteroidota</taxon>
        <taxon>Cytophagia</taxon>
        <taxon>Cytophagales</taxon>
        <taxon>Hymenobacteraceae</taxon>
        <taxon>Hymenobacter</taxon>
    </lineage>
</organism>
<protein>
    <recommendedName>
        <fullName evidence="4">M56 family metallopeptidase</fullName>
    </recommendedName>
</protein>
<feature type="transmembrane region" description="Helical" evidence="1">
    <location>
        <begin position="6"/>
        <end position="25"/>
    </location>
</feature>
<evidence type="ECO:0000256" key="1">
    <source>
        <dbReference type="SAM" id="Phobius"/>
    </source>
</evidence>
<feature type="transmembrane region" description="Helical" evidence="1">
    <location>
        <begin position="37"/>
        <end position="61"/>
    </location>
</feature>
<reference evidence="2 3" key="1">
    <citation type="submission" date="2019-04" db="EMBL/GenBank/DDBJ databases">
        <authorList>
            <person name="Feng G."/>
            <person name="Zhang J."/>
            <person name="Zhu H."/>
        </authorList>
    </citation>
    <scope>NUCLEOTIDE SEQUENCE [LARGE SCALE GENOMIC DNA]</scope>
    <source>
        <strain evidence="2 3">JCM 31653</strain>
    </source>
</reference>